<keyword evidence="2 5" id="KW-0547">Nucleotide-binding</keyword>
<name>A0A2M9AA90_9BACT</name>
<keyword evidence="8" id="KW-0472">Membrane</keyword>
<evidence type="ECO:0000256" key="7">
    <source>
        <dbReference type="SAM" id="MobiDB-lite"/>
    </source>
</evidence>
<dbReference type="Pfam" id="PF01580">
    <property type="entry name" value="FtsK_SpoIIIE"/>
    <property type="match status" value="1"/>
</dbReference>
<feature type="transmembrane region" description="Helical" evidence="8">
    <location>
        <begin position="135"/>
        <end position="156"/>
    </location>
</feature>
<evidence type="ECO:0000259" key="9">
    <source>
        <dbReference type="PROSITE" id="PS50901"/>
    </source>
</evidence>
<feature type="transmembrane region" description="Helical" evidence="8">
    <location>
        <begin position="30"/>
        <end position="50"/>
    </location>
</feature>
<evidence type="ECO:0000313" key="11">
    <source>
        <dbReference type="Proteomes" id="UP000231134"/>
    </source>
</evidence>
<dbReference type="InterPro" id="IPR003593">
    <property type="entry name" value="AAA+_ATPase"/>
</dbReference>
<evidence type="ECO:0000256" key="6">
    <source>
        <dbReference type="SAM" id="Coils"/>
    </source>
</evidence>
<dbReference type="InterPro" id="IPR041027">
    <property type="entry name" value="FtsK_alpha"/>
</dbReference>
<feature type="region of interest" description="Disordered" evidence="7">
    <location>
        <begin position="355"/>
        <end position="383"/>
    </location>
</feature>
<dbReference type="GO" id="GO:0003677">
    <property type="term" value="F:DNA binding"/>
    <property type="evidence" value="ECO:0007669"/>
    <property type="project" value="UniProtKB-KW"/>
</dbReference>
<dbReference type="GO" id="GO:0005524">
    <property type="term" value="F:ATP binding"/>
    <property type="evidence" value="ECO:0007669"/>
    <property type="project" value="UniProtKB-UniRule"/>
</dbReference>
<keyword evidence="3 5" id="KW-0067">ATP-binding</keyword>
<dbReference type="Proteomes" id="UP000231134">
    <property type="component" value="Unassembled WGS sequence"/>
</dbReference>
<dbReference type="SUPFAM" id="SSF46785">
    <property type="entry name" value="Winged helix' DNA-binding domain"/>
    <property type="match status" value="1"/>
</dbReference>
<dbReference type="Gene3D" id="3.40.50.300">
    <property type="entry name" value="P-loop containing nucleotide triphosphate hydrolases"/>
    <property type="match status" value="1"/>
</dbReference>
<dbReference type="PANTHER" id="PTHR22683">
    <property type="entry name" value="SPORULATION PROTEIN RELATED"/>
    <property type="match status" value="1"/>
</dbReference>
<evidence type="ECO:0000256" key="8">
    <source>
        <dbReference type="SAM" id="Phobius"/>
    </source>
</evidence>
<dbReference type="PANTHER" id="PTHR22683:SF41">
    <property type="entry name" value="DNA TRANSLOCASE FTSK"/>
    <property type="match status" value="1"/>
</dbReference>
<dbReference type="InterPro" id="IPR036388">
    <property type="entry name" value="WH-like_DNA-bd_sf"/>
</dbReference>
<dbReference type="Pfam" id="PF17854">
    <property type="entry name" value="FtsK_alpha"/>
    <property type="match status" value="1"/>
</dbReference>
<evidence type="ECO:0000256" key="4">
    <source>
        <dbReference type="ARBA" id="ARBA00023125"/>
    </source>
</evidence>
<feature type="coiled-coil region" evidence="6">
    <location>
        <begin position="665"/>
        <end position="706"/>
    </location>
</feature>
<dbReference type="InterPro" id="IPR036390">
    <property type="entry name" value="WH_DNA-bd_sf"/>
</dbReference>
<organism evidence="10 11">
    <name type="scientific">Hallerella succinigenes</name>
    <dbReference type="NCBI Taxonomy" id="1896222"/>
    <lineage>
        <taxon>Bacteria</taxon>
        <taxon>Pseudomonadati</taxon>
        <taxon>Fibrobacterota</taxon>
        <taxon>Fibrobacteria</taxon>
        <taxon>Fibrobacterales</taxon>
        <taxon>Fibrobacteraceae</taxon>
        <taxon>Hallerella</taxon>
    </lineage>
</organism>
<evidence type="ECO:0000256" key="3">
    <source>
        <dbReference type="ARBA" id="ARBA00022840"/>
    </source>
</evidence>
<comment type="similarity">
    <text evidence="1">Belongs to the FtsK/SpoIIIE/SftA family.</text>
</comment>
<evidence type="ECO:0000256" key="1">
    <source>
        <dbReference type="ARBA" id="ARBA00006474"/>
    </source>
</evidence>
<dbReference type="SMART" id="SM00382">
    <property type="entry name" value="AAA"/>
    <property type="match status" value="1"/>
</dbReference>
<dbReference type="InterPro" id="IPR002543">
    <property type="entry name" value="FtsK_dom"/>
</dbReference>
<dbReference type="PROSITE" id="PS50901">
    <property type="entry name" value="FTSK"/>
    <property type="match status" value="1"/>
</dbReference>
<feature type="transmembrane region" description="Helical" evidence="8">
    <location>
        <begin position="101"/>
        <end position="123"/>
    </location>
</feature>
<dbReference type="Gene3D" id="3.30.980.40">
    <property type="match status" value="1"/>
</dbReference>
<dbReference type="Pfam" id="PF09397">
    <property type="entry name" value="FtsK_gamma"/>
    <property type="match status" value="1"/>
</dbReference>
<reference evidence="10 11" key="1">
    <citation type="submission" date="2017-11" db="EMBL/GenBank/DDBJ databases">
        <title>Animal gut microbial communities from fecal samples from Wisconsin, USA.</title>
        <authorList>
            <person name="Neumann A."/>
        </authorList>
    </citation>
    <scope>NUCLEOTIDE SEQUENCE [LARGE SCALE GENOMIC DNA]</scope>
    <source>
        <strain evidence="10 11">UWS3</strain>
    </source>
</reference>
<evidence type="ECO:0000256" key="2">
    <source>
        <dbReference type="ARBA" id="ARBA00022741"/>
    </source>
</evidence>
<dbReference type="EMBL" id="PGEX01000001">
    <property type="protein sequence ID" value="PJJ42598.1"/>
    <property type="molecule type" value="Genomic_DNA"/>
</dbReference>
<dbReference type="RefSeq" id="WP_100426446.1">
    <property type="nucleotide sequence ID" value="NZ_PGEX01000001.1"/>
</dbReference>
<keyword evidence="8" id="KW-1133">Transmembrane helix</keyword>
<keyword evidence="4" id="KW-0238">DNA-binding</keyword>
<feature type="region of interest" description="Disordered" evidence="7">
    <location>
        <begin position="1"/>
        <end position="23"/>
    </location>
</feature>
<evidence type="ECO:0000313" key="10">
    <source>
        <dbReference type="EMBL" id="PJJ42598.1"/>
    </source>
</evidence>
<dbReference type="InterPro" id="IPR050206">
    <property type="entry name" value="FtsK/SpoIIIE/SftA"/>
</dbReference>
<dbReference type="InterPro" id="IPR018541">
    <property type="entry name" value="Ftsk_gamma"/>
</dbReference>
<dbReference type="AlphaFoldDB" id="A0A2M9AA90"/>
<feature type="domain" description="FtsK" evidence="9">
    <location>
        <begin position="564"/>
        <end position="817"/>
    </location>
</feature>
<feature type="region of interest" description="Disordered" evidence="7">
    <location>
        <begin position="711"/>
        <end position="730"/>
    </location>
</feature>
<dbReference type="InterPro" id="IPR027417">
    <property type="entry name" value="P-loop_NTPase"/>
</dbReference>
<accession>A0A2M9AA90</accession>
<feature type="compositionally biased region" description="Basic and acidic residues" evidence="7">
    <location>
        <begin position="367"/>
        <end position="383"/>
    </location>
</feature>
<feature type="transmembrane region" description="Helical" evidence="8">
    <location>
        <begin position="163"/>
        <end position="182"/>
    </location>
</feature>
<feature type="binding site" evidence="5">
    <location>
        <begin position="581"/>
        <end position="588"/>
    </location>
    <ligand>
        <name>ATP</name>
        <dbReference type="ChEBI" id="CHEBI:30616"/>
    </ligand>
</feature>
<dbReference type="OrthoDB" id="9807790at2"/>
<dbReference type="SMART" id="SM00843">
    <property type="entry name" value="Ftsk_gamma"/>
    <property type="match status" value="1"/>
</dbReference>
<keyword evidence="11" id="KW-1185">Reference proteome</keyword>
<sequence length="970" mass="107343">MTDSKKKMDKGSKKTKKKGKSTDPKTVKRIFGVAFFAFGLFLLVALVSFIGSEKNWLGPIFGTLFPQAVVYVFGKFSATVLSVCAICWGVWLLLAGEFPKLLRTCIGFSALSVLCPAMLALTSTLSGTLSLNTDALYGAGGRFGYFLVQSLIWPIFGRENFAFPFAILCVILLAIFVISFGLRPSHFAFIKIPFDCIAGWWANRPCRESLSIEKEEAPVNKSLAKAKEKALKAKIPAPEWDSDYTIYSGKAKPFRGIPGAFDGTIPVQQSDTVIRQFSPSNEPTEMDTPKQKAPVENASPAYDTLGGYANAAEKEIEEKERFLRENEWNMGAMEIRNLRDEVARLRQVQQMNDWENNRHGRPSIKGIVERQDGTDPDKPLEELKTNVQNAVPVDVLNEDAPSVEETSTLSPTEAELAAAPVQKYDAYEIPKVPDILDVPPEQKPDYTAEELDEISHQLEEQLENFKVKGKVLGISTGPMITRFEVEPGPGVKVSRFASLHEDLALALKAKSIRILAPIPGKSLVGVEVPNRKLQTVYCRDIFESPLFKPQPDKLIIALGKDITGYPYTMDLCRAPHILIAGQTGSGKSVCINTLMASLLFSKTPDELRMILVDPKVVELKLYEAIPHLLAPVVTQPDQAVSALKWACVEMDRRYEELAKWKVRNLVGYNAKRKEQLELIERAEKARAEYEAEKIVAESAIEKQKAERAAKIAAGEDPGNDPTIQIPTPPADMRIMPSERMENMPYILIVIDELADLMMVAGKEVEKYIARIAQKARAVGIHLVIATQRPSVNVITGLIKANLPARISFKVASQVDSRTVMDRAGAEKLLGRGDMLYRSGEDPEPSRVHGGFLTDEEVEKLADACSQQNVHYERLETFEIDDPSEMGEDGDGAPGFAGKIDPLALSVARYGIERGSLSTSEVQRHFSVGFSRAGKIVDQLERLNICGPKRGSKSRVMLVTDEASLSERWPE</sequence>
<keyword evidence="8" id="KW-0812">Transmembrane</keyword>
<gene>
    <name evidence="10" type="ORF">BGX16_2635</name>
</gene>
<evidence type="ECO:0000256" key="5">
    <source>
        <dbReference type="PROSITE-ProRule" id="PRU00289"/>
    </source>
</evidence>
<comment type="caution">
    <text evidence="10">The sequence shown here is derived from an EMBL/GenBank/DDBJ whole genome shotgun (WGS) entry which is preliminary data.</text>
</comment>
<protein>
    <submittedName>
        <fullName evidence="10">DNA segregation ATPase FtsK/SpoIIIE-like protein</fullName>
    </submittedName>
</protein>
<feature type="compositionally biased region" description="Basic and acidic residues" evidence="7">
    <location>
        <begin position="1"/>
        <end position="12"/>
    </location>
</feature>
<dbReference type="SUPFAM" id="SSF52540">
    <property type="entry name" value="P-loop containing nucleoside triphosphate hydrolases"/>
    <property type="match status" value="1"/>
</dbReference>
<proteinExistence type="inferred from homology"/>
<feature type="transmembrane region" description="Helical" evidence="8">
    <location>
        <begin position="70"/>
        <end position="94"/>
    </location>
</feature>
<keyword evidence="6" id="KW-0175">Coiled coil</keyword>
<dbReference type="Gene3D" id="1.10.10.10">
    <property type="entry name" value="Winged helix-like DNA-binding domain superfamily/Winged helix DNA-binding domain"/>
    <property type="match status" value="1"/>
</dbReference>